<dbReference type="Gene3D" id="3.40.50.140">
    <property type="match status" value="1"/>
</dbReference>
<dbReference type="GO" id="GO:0006265">
    <property type="term" value="P:DNA topological change"/>
    <property type="evidence" value="ECO:0007669"/>
    <property type="project" value="InterPro"/>
</dbReference>
<organism evidence="15 16">
    <name type="scientific">Rhizoctonia solani</name>
    <dbReference type="NCBI Taxonomy" id="456999"/>
    <lineage>
        <taxon>Eukaryota</taxon>
        <taxon>Fungi</taxon>
        <taxon>Dikarya</taxon>
        <taxon>Basidiomycota</taxon>
        <taxon>Agaricomycotina</taxon>
        <taxon>Agaricomycetes</taxon>
        <taxon>Cantharellales</taxon>
        <taxon>Ceratobasidiaceae</taxon>
        <taxon>Rhizoctonia</taxon>
    </lineage>
</organism>
<feature type="domain" description="GRF-type" evidence="13">
    <location>
        <begin position="729"/>
        <end position="769"/>
    </location>
</feature>
<dbReference type="Gene3D" id="2.70.20.10">
    <property type="entry name" value="Topoisomerase I, domain 3"/>
    <property type="match status" value="1"/>
</dbReference>
<dbReference type="GO" id="GO:0005634">
    <property type="term" value="C:nucleus"/>
    <property type="evidence" value="ECO:0007669"/>
    <property type="project" value="TreeGrafter"/>
</dbReference>
<feature type="compositionally biased region" description="Gly residues" evidence="11">
    <location>
        <begin position="623"/>
        <end position="649"/>
    </location>
</feature>
<dbReference type="FunFam" id="1.10.290.10:FF:000001">
    <property type="entry name" value="DNA topoisomerase"/>
    <property type="match status" value="1"/>
</dbReference>
<reference evidence="15" key="1">
    <citation type="submission" date="2021-01" db="EMBL/GenBank/DDBJ databases">
        <authorList>
            <person name="Kaushik A."/>
        </authorList>
    </citation>
    <scope>NUCLEOTIDE SEQUENCE</scope>
    <source>
        <strain evidence="15">AG1-1B</strain>
    </source>
</reference>
<sequence>MKVLCVAEKPSIAKSVAQILSGGQLTTRPTQSPYHKNYDFYYAKTGDNYTMTAVSGHLTEKDFGPALRSWNSCDPFQLFDAPIETRVSKDGERIERNLLSEARGAQLLMIWTDCDREGENIGAEVEAVCLRSNPRIRVKRARFSAIIPAQIHRAAQNPVDLDRAQADAVEARILLDLRYGAAFTRMQTLTLQPRFPQLQEGLISYGPCQFPTLGFVVSRYEQVQAFVAEPFWYIYLSIVSPDAEDEEETVFSWRRHHIFEFDVALALYEGTVENPTARVTSVTKKPTKKWKPLPLTTVELQKAASRLLHMTPKKALDVAEKLYNDGFLSYPRTETDQFDPAFDFENLIAKQTVDPDWGGFATGLQNGGFQRPRDGKKNDKAHPPIHPTAHAGNLAGEAKKVYEYVTRRFLACCSKDAEGFQTTVDVVVNDEEFCATGLIVLERNYLEVYKYDKWTGKHLPDFQEGQEFMPSVCELRDGETSSPSLLTEADLVTLMDKNGIGTDATIAQHIQTIVDRQYVISRQEGSTKYLVPSTLGIGLIEGYNRIGFDKSLSKPLLRRETERMMVQVCDRQTTKADMMARSIDQYKEVFIRAKQQFHLVVDSVRQRINGGPIAANNDIAPNGRGGRGGAGGRGAGGRGGGRGGGGGQGNRRPPGDDQDSDSEGGGGAGRGAGRGRRATTRGRAATSPVARRGRGGKSTAQPDNAPQPARRVVSAAQPMGDELRQGVTCQCGEPAGERTVMKEGPNKGRKFFTCGKDRTCGFFEWFDGPSKSSEGDFSGSMQKPRSTIPTKRKSPEHSASDDGRRCNCKLTAVQRTVQKDGPNKGRVFWACPNSEKARCGFFEWDDNGTNGAGGSGFTPTTHAQPRNEDQGRCFKVTGAMHARTAIPITEVKPEMKEAQAGIHRVFVSSAMNRGTGAMHVLMKNPVAQEGGQDGAEDGARAEARLDLGHPRGGDEGVGEDERRADLGPRMIIDRDTILYPLINTAFFVSVDECRAGVLIFHPPPTLDMKRTHSPFRAVSQHRRFVFVAAAISTLSFLYISSLSPVPTAWHITLHLLPPLSNSLESSSPHAIVPSLPAHEAIEGGRLKATIGGRHPIHSLIADAEATWSKLVKRQSATLSAAVKEYRRRYRRPPPPGFDKWYEFARSVDFKLIDEFDQIDRDVTPFLALPPHIMRRRLDLVSKDDHSYHFTIKSGNSSIGGPLAHWDIAAELGKLIEPFVKDLPDMKFYVSGHDGGPTILPEDMRLAVNKVLEQGNRLTEDQVTHLENLERNPRRGVANACLEDPVTFYPSALPERNLHTHTFISDHRRSMSFCANPAILNNPTKRHGYFAYDVPHQRLASPLFVQSQPEAGGAILHPALQSYLSAEVYHGRFGPIVPWQNRSEKVFWRGRTTGEWFNRAHDWRFSHRVRIHTLATPGGNLTDPNVTPEVEVLVEDELDGSVHPRTYSRDTLNDKYMDVSLIGGPVQCDDSEKDRTCQEMADGLYWGKETGWEAGLSNKYLLDIDGNGWSSRFQRLMTSGAVIFKMTIFPEWNSDWLVPYYHYVPIQTDYSDLYDALAFFSGTPDGLPGHDDLAQKIGAQAHTFTAEQWRPEDMQVYIYRLLLEYARMIKVD</sequence>
<feature type="compositionally biased region" description="Basic and acidic residues" evidence="11">
    <location>
        <begin position="371"/>
        <end position="382"/>
    </location>
</feature>
<evidence type="ECO:0000256" key="7">
    <source>
        <dbReference type="ARBA" id="ARBA00023029"/>
    </source>
</evidence>
<keyword evidence="6" id="KW-0862">Zinc</keyword>
<dbReference type="SMART" id="SM00437">
    <property type="entry name" value="TOP1Ac"/>
    <property type="match status" value="1"/>
</dbReference>
<dbReference type="GO" id="GO:0008270">
    <property type="term" value="F:zinc ion binding"/>
    <property type="evidence" value="ECO:0007669"/>
    <property type="project" value="UniProtKB-KW"/>
</dbReference>
<dbReference type="PANTHER" id="PTHR11390">
    <property type="entry name" value="PROKARYOTIC DNA TOPOISOMERASE"/>
    <property type="match status" value="1"/>
</dbReference>
<proteinExistence type="inferred from homology"/>
<evidence type="ECO:0000256" key="3">
    <source>
        <dbReference type="ARBA" id="ARBA00012891"/>
    </source>
</evidence>
<comment type="caution">
    <text evidence="15">The sequence shown here is derived from an EMBL/GenBank/DDBJ whole genome shotgun (WGS) entry which is preliminary data.</text>
</comment>
<dbReference type="GO" id="GO:0031422">
    <property type="term" value="C:RecQ family helicase-topoisomerase III complex"/>
    <property type="evidence" value="ECO:0007669"/>
    <property type="project" value="TreeGrafter"/>
</dbReference>
<dbReference type="PRINTS" id="PR00417">
    <property type="entry name" value="PRTPISMRASEI"/>
</dbReference>
<dbReference type="InterPro" id="IPR013825">
    <property type="entry name" value="Topo_IA_cen_sub2"/>
</dbReference>
<evidence type="ECO:0000313" key="16">
    <source>
        <dbReference type="Proteomes" id="UP000663826"/>
    </source>
</evidence>
<dbReference type="InterPro" id="IPR034144">
    <property type="entry name" value="TOPRIM_TopoIII"/>
</dbReference>
<dbReference type="GO" id="GO:0003917">
    <property type="term" value="F:DNA topoisomerase type I (single strand cut, ATP-independent) activity"/>
    <property type="evidence" value="ECO:0007669"/>
    <property type="project" value="UniProtKB-EC"/>
</dbReference>
<feature type="compositionally biased region" description="Gly residues" evidence="11">
    <location>
        <begin position="663"/>
        <end position="672"/>
    </location>
</feature>
<evidence type="ECO:0000256" key="1">
    <source>
        <dbReference type="ARBA" id="ARBA00000213"/>
    </source>
</evidence>
<dbReference type="PROSITE" id="PS50880">
    <property type="entry name" value="TOPRIM"/>
    <property type="match status" value="1"/>
</dbReference>
<evidence type="ECO:0000256" key="9">
    <source>
        <dbReference type="ARBA" id="ARBA00023235"/>
    </source>
</evidence>
<dbReference type="SMART" id="SM00436">
    <property type="entry name" value="TOP1Bc"/>
    <property type="match status" value="1"/>
</dbReference>
<dbReference type="GO" id="GO:0006281">
    <property type="term" value="P:DNA repair"/>
    <property type="evidence" value="ECO:0007669"/>
    <property type="project" value="TreeGrafter"/>
</dbReference>
<feature type="region of interest" description="Disordered" evidence="11">
    <location>
        <begin position="612"/>
        <end position="714"/>
    </location>
</feature>
<evidence type="ECO:0000256" key="11">
    <source>
        <dbReference type="SAM" id="MobiDB-lite"/>
    </source>
</evidence>
<evidence type="ECO:0000256" key="5">
    <source>
        <dbReference type="ARBA" id="ARBA00022771"/>
    </source>
</evidence>
<dbReference type="CDD" id="cd00186">
    <property type="entry name" value="TOP1Ac"/>
    <property type="match status" value="1"/>
</dbReference>
<dbReference type="InterPro" id="IPR000380">
    <property type="entry name" value="Topo_IA"/>
</dbReference>
<dbReference type="Pfam" id="PF06839">
    <property type="entry name" value="Zn_ribbon_GRF"/>
    <property type="match status" value="2"/>
</dbReference>
<dbReference type="GO" id="GO:0003677">
    <property type="term" value="F:DNA binding"/>
    <property type="evidence" value="ECO:0007669"/>
    <property type="project" value="UniProtKB-KW"/>
</dbReference>
<evidence type="ECO:0000256" key="8">
    <source>
        <dbReference type="ARBA" id="ARBA00023125"/>
    </source>
</evidence>
<feature type="region of interest" description="Disordered" evidence="11">
    <location>
        <begin position="770"/>
        <end position="805"/>
    </location>
</feature>
<feature type="region of interest" description="Disordered" evidence="11">
    <location>
        <begin position="369"/>
        <end position="390"/>
    </location>
</feature>
<comment type="similarity">
    <text evidence="2">Belongs to the type IA topoisomerase family.</text>
</comment>
<name>A0A8H3A7D7_9AGAM</name>
<dbReference type="InterPro" id="IPR006598">
    <property type="entry name" value="CAP10"/>
</dbReference>
<dbReference type="Pfam" id="PF01131">
    <property type="entry name" value="Topoisom_bac"/>
    <property type="match status" value="1"/>
</dbReference>
<dbReference type="Pfam" id="PF01751">
    <property type="entry name" value="Toprim"/>
    <property type="match status" value="1"/>
</dbReference>
<dbReference type="InterPro" id="IPR006171">
    <property type="entry name" value="TOPRIM_dom"/>
</dbReference>
<dbReference type="SMART" id="SM00493">
    <property type="entry name" value="TOPRIM"/>
    <property type="match status" value="1"/>
</dbReference>
<evidence type="ECO:0000259" key="12">
    <source>
        <dbReference type="PROSITE" id="PS50880"/>
    </source>
</evidence>
<dbReference type="FunFam" id="3.40.50.140:FF:000005">
    <property type="entry name" value="DNA topoisomerase"/>
    <property type="match status" value="1"/>
</dbReference>
<keyword evidence="8" id="KW-0238">DNA-binding</keyword>
<dbReference type="Gene3D" id="1.10.290.10">
    <property type="entry name" value="Topoisomerase I, domain 4"/>
    <property type="match status" value="1"/>
</dbReference>
<accession>A0A8H3A7D7</accession>
<dbReference type="InterPro" id="IPR010666">
    <property type="entry name" value="Znf_GRF"/>
</dbReference>
<dbReference type="Pfam" id="PF05686">
    <property type="entry name" value="Glyco_transf_90"/>
    <property type="match status" value="1"/>
</dbReference>
<evidence type="ECO:0000256" key="4">
    <source>
        <dbReference type="ARBA" id="ARBA00022723"/>
    </source>
</evidence>
<feature type="compositionally biased region" description="Basic and acidic residues" evidence="11">
    <location>
        <begin position="793"/>
        <end position="805"/>
    </location>
</feature>
<dbReference type="InterPro" id="IPR013497">
    <property type="entry name" value="Topo_IA_cen"/>
</dbReference>
<dbReference type="EC" id="5.6.2.1" evidence="3"/>
<dbReference type="InterPro" id="IPR013826">
    <property type="entry name" value="Topo_IA_cen_sub3"/>
</dbReference>
<feature type="domain" description="Toprim" evidence="12">
    <location>
        <begin position="2"/>
        <end position="144"/>
    </location>
</feature>
<dbReference type="InterPro" id="IPR013824">
    <property type="entry name" value="Topo_IA_cen_sub1"/>
</dbReference>
<evidence type="ECO:0000313" key="15">
    <source>
        <dbReference type="EMBL" id="CAE6404209.1"/>
    </source>
</evidence>
<dbReference type="GO" id="GO:0006310">
    <property type="term" value="P:DNA recombination"/>
    <property type="evidence" value="ECO:0007669"/>
    <property type="project" value="TreeGrafter"/>
</dbReference>
<dbReference type="InterPro" id="IPR023405">
    <property type="entry name" value="Topo_IA_core_domain"/>
</dbReference>
<gene>
    <name evidence="15" type="ORF">RDB_LOCUS32957</name>
</gene>
<keyword evidence="5 10" id="KW-0863">Zinc-finger</keyword>
<dbReference type="PANTHER" id="PTHR11390:SF21">
    <property type="entry name" value="DNA TOPOISOMERASE 3-ALPHA"/>
    <property type="match status" value="1"/>
</dbReference>
<keyword evidence="7" id="KW-0799">Topoisomerase</keyword>
<dbReference type="SMART" id="SM00672">
    <property type="entry name" value="CAP10"/>
    <property type="match status" value="1"/>
</dbReference>
<evidence type="ECO:0000256" key="10">
    <source>
        <dbReference type="PROSITE-ProRule" id="PRU01343"/>
    </source>
</evidence>
<feature type="domain" description="Topo IA-type catalytic" evidence="14">
    <location>
        <begin position="162"/>
        <end position="590"/>
    </location>
</feature>
<evidence type="ECO:0000256" key="6">
    <source>
        <dbReference type="ARBA" id="ARBA00022833"/>
    </source>
</evidence>
<evidence type="ECO:0000256" key="2">
    <source>
        <dbReference type="ARBA" id="ARBA00009446"/>
    </source>
</evidence>
<dbReference type="Proteomes" id="UP000663826">
    <property type="component" value="Unassembled WGS sequence"/>
</dbReference>
<keyword evidence="9" id="KW-0413">Isomerase</keyword>
<dbReference type="PROSITE" id="PS52039">
    <property type="entry name" value="TOPO_IA_2"/>
    <property type="match status" value="1"/>
</dbReference>
<feature type="domain" description="GRF-type" evidence="13">
    <location>
        <begin position="806"/>
        <end position="848"/>
    </location>
</feature>
<dbReference type="InterPro" id="IPR003601">
    <property type="entry name" value="Topo_IA_2"/>
</dbReference>
<dbReference type="SUPFAM" id="SSF56712">
    <property type="entry name" value="Prokaryotic type I DNA topoisomerase"/>
    <property type="match status" value="1"/>
</dbReference>
<feature type="compositionally biased region" description="Polar residues" evidence="11">
    <location>
        <begin position="779"/>
        <end position="789"/>
    </location>
</feature>
<dbReference type="EMBL" id="CAJMWQ010000953">
    <property type="protein sequence ID" value="CAE6404209.1"/>
    <property type="molecule type" value="Genomic_DNA"/>
</dbReference>
<dbReference type="PROSITE" id="PS51999">
    <property type="entry name" value="ZF_GRF"/>
    <property type="match status" value="2"/>
</dbReference>
<dbReference type="Gene3D" id="1.10.460.10">
    <property type="entry name" value="Topoisomerase I, domain 2"/>
    <property type="match status" value="1"/>
</dbReference>
<protein>
    <recommendedName>
        <fullName evidence="3">DNA topoisomerase</fullName>
        <ecNumber evidence="3">5.6.2.1</ecNumber>
    </recommendedName>
</protein>
<evidence type="ECO:0000259" key="14">
    <source>
        <dbReference type="PROSITE" id="PS52039"/>
    </source>
</evidence>
<dbReference type="CDD" id="cd03362">
    <property type="entry name" value="TOPRIM_TopoIA_TopoIII"/>
    <property type="match status" value="1"/>
</dbReference>
<dbReference type="InterPro" id="IPR003602">
    <property type="entry name" value="Topo_IA_DNA-bd_dom"/>
</dbReference>
<keyword evidence="4" id="KW-0479">Metal-binding</keyword>
<evidence type="ECO:0000259" key="13">
    <source>
        <dbReference type="PROSITE" id="PS51999"/>
    </source>
</evidence>
<comment type="catalytic activity">
    <reaction evidence="1">
        <text>ATP-independent breakage of single-stranded DNA, followed by passage and rejoining.</text>
        <dbReference type="EC" id="5.6.2.1"/>
    </reaction>
</comment>